<dbReference type="SUPFAM" id="SSF47240">
    <property type="entry name" value="Ferritin-like"/>
    <property type="match status" value="1"/>
</dbReference>
<gene>
    <name evidence="1" type="ORF">JFN87_16465</name>
</gene>
<dbReference type="CDD" id="cd00657">
    <property type="entry name" value="Ferritin_like"/>
    <property type="match status" value="1"/>
</dbReference>
<dbReference type="Gene3D" id="1.10.620.20">
    <property type="entry name" value="Ribonucleotide Reductase, subunit A"/>
    <property type="match status" value="1"/>
</dbReference>
<dbReference type="SUPFAM" id="SSF64307">
    <property type="entry name" value="SirA-like"/>
    <property type="match status" value="1"/>
</dbReference>
<dbReference type="InterPro" id="IPR009078">
    <property type="entry name" value="Ferritin-like_SF"/>
</dbReference>
<reference evidence="1" key="1">
    <citation type="submission" date="2021-03" db="EMBL/GenBank/DDBJ databases">
        <title>Whole genome sequence of Streptomyces bomunensis MMS17-BM035.</title>
        <authorList>
            <person name="Lee J.H."/>
        </authorList>
    </citation>
    <scope>NUCLEOTIDE SEQUENCE</scope>
    <source>
        <strain evidence="1">MMS17-BM035</strain>
    </source>
</reference>
<comment type="caution">
    <text evidence="1">The sequence shown here is derived from an EMBL/GenBank/DDBJ whole genome shotgun (WGS) entry which is preliminary data.</text>
</comment>
<proteinExistence type="predicted"/>
<dbReference type="EMBL" id="JAGIQL010000061">
    <property type="protein sequence ID" value="MBP0459085.1"/>
    <property type="molecule type" value="Genomic_DNA"/>
</dbReference>
<sequence>MELAGLGFDQGAHLLLRRALDRLPPGRRVAVTGTDPALAAHLAVWCRREGHTVEQAPPGDATVRSYVVCGAAGSARAQGAERAGNPLAGQVSERAPLHWGLAARGALVEAGGPEVPFMVTDRDTAWYDLAPRLYRQAAAGQWDPLTAVDWDEPFSLPDGVEAAVVQVMTYLVENEQAALVVPGRLLAQVHPHFREVLQLLAVQAADEARHVEVFTRRALLKGGSMGTSSVGGRASLATLLREPDFSIASFLLSVLGEGSFLNLLAFLERHAPDPVTRRISHLVRQDEARHVAFGLGHLEHRAGVDPGLRGRLRGAVERRHDALVDTAGLNRDVFDALVLLAAGSWDPAAIGRGWRAVGRLQAEMDEGRRHRLSRLGFPDDEAAALSALHTRNFM</sequence>
<name>A0A940RW55_9ACTN</name>
<protein>
    <submittedName>
        <fullName evidence="1">Ferritin-like domain-containing protein</fullName>
    </submittedName>
</protein>
<evidence type="ECO:0000313" key="2">
    <source>
        <dbReference type="Proteomes" id="UP000670475"/>
    </source>
</evidence>
<dbReference type="Proteomes" id="UP000670475">
    <property type="component" value="Unassembled WGS sequence"/>
</dbReference>
<dbReference type="GO" id="GO:0016491">
    <property type="term" value="F:oxidoreductase activity"/>
    <property type="evidence" value="ECO:0007669"/>
    <property type="project" value="InterPro"/>
</dbReference>
<evidence type="ECO:0000313" key="1">
    <source>
        <dbReference type="EMBL" id="MBP0459085.1"/>
    </source>
</evidence>
<organism evidence="1 2">
    <name type="scientific">Streptomyces montanisoli</name>
    <dbReference type="NCBI Taxonomy" id="2798581"/>
    <lineage>
        <taxon>Bacteria</taxon>
        <taxon>Bacillati</taxon>
        <taxon>Actinomycetota</taxon>
        <taxon>Actinomycetes</taxon>
        <taxon>Kitasatosporales</taxon>
        <taxon>Streptomycetaceae</taxon>
        <taxon>Streptomyces</taxon>
    </lineage>
</organism>
<keyword evidence="2" id="KW-1185">Reference proteome</keyword>
<accession>A0A940RW55</accession>
<dbReference type="Gene3D" id="3.30.110.40">
    <property type="entry name" value="TusA-like domain"/>
    <property type="match status" value="1"/>
</dbReference>
<dbReference type="AlphaFoldDB" id="A0A940RW55"/>
<dbReference type="InterPro" id="IPR036868">
    <property type="entry name" value="TusA-like_sf"/>
</dbReference>
<dbReference type="InterPro" id="IPR012348">
    <property type="entry name" value="RNR-like"/>
</dbReference>